<dbReference type="Proteomes" id="UP000824124">
    <property type="component" value="Unassembled WGS sequence"/>
</dbReference>
<dbReference type="EMBL" id="DVMH01000022">
    <property type="protein sequence ID" value="HIU10545.1"/>
    <property type="molecule type" value="Genomic_DNA"/>
</dbReference>
<proteinExistence type="predicted"/>
<evidence type="ECO:0000313" key="2">
    <source>
        <dbReference type="Proteomes" id="UP000824124"/>
    </source>
</evidence>
<accession>A0A9D1KZG0</accession>
<reference evidence="1" key="2">
    <citation type="journal article" date="2021" name="PeerJ">
        <title>Extensive microbial diversity within the chicken gut microbiome revealed by metagenomics and culture.</title>
        <authorList>
            <person name="Gilroy R."/>
            <person name="Ravi A."/>
            <person name="Getino M."/>
            <person name="Pursley I."/>
            <person name="Horton D.L."/>
            <person name="Alikhan N.F."/>
            <person name="Baker D."/>
            <person name="Gharbi K."/>
            <person name="Hall N."/>
            <person name="Watson M."/>
            <person name="Adriaenssens E.M."/>
            <person name="Foster-Nyarko E."/>
            <person name="Jarju S."/>
            <person name="Secka A."/>
            <person name="Antonio M."/>
            <person name="Oren A."/>
            <person name="Chaudhuri R.R."/>
            <person name="La Ragione R."/>
            <person name="Hildebrand F."/>
            <person name="Pallen M.J."/>
        </authorList>
    </citation>
    <scope>NUCLEOTIDE SEQUENCE</scope>
    <source>
        <strain evidence="1">2830</strain>
    </source>
</reference>
<evidence type="ECO:0000313" key="1">
    <source>
        <dbReference type="EMBL" id="HIU10545.1"/>
    </source>
</evidence>
<comment type="caution">
    <text evidence="1">The sequence shown here is derived from an EMBL/GenBank/DDBJ whole genome shotgun (WGS) entry which is preliminary data.</text>
</comment>
<protein>
    <submittedName>
        <fullName evidence="1">Uncharacterized protein</fullName>
    </submittedName>
</protein>
<sequence length="45" mass="5068">MTAWFMYYLQGDQEAGKAFTNGGELSANNMYQDVQTTINEQNAKS</sequence>
<gene>
    <name evidence="1" type="ORF">IAB00_04775</name>
</gene>
<name>A0A9D1KZG0_9FIRM</name>
<dbReference type="AlphaFoldDB" id="A0A9D1KZG0"/>
<organism evidence="1 2">
    <name type="scientific">Candidatus Avidehalobacter gallistercoris</name>
    <dbReference type="NCBI Taxonomy" id="2840694"/>
    <lineage>
        <taxon>Bacteria</taxon>
        <taxon>Bacillati</taxon>
        <taxon>Bacillota</taxon>
        <taxon>Clostridia</taxon>
        <taxon>Eubacteriales</taxon>
        <taxon>Peptococcaceae</taxon>
        <taxon>Peptococcaceae incertae sedis</taxon>
        <taxon>Candidatus Avidehalobacter</taxon>
    </lineage>
</organism>
<reference evidence="1" key="1">
    <citation type="submission" date="2020-10" db="EMBL/GenBank/DDBJ databases">
        <authorList>
            <person name="Gilroy R."/>
        </authorList>
    </citation>
    <scope>NUCLEOTIDE SEQUENCE</scope>
    <source>
        <strain evidence="1">2830</strain>
    </source>
</reference>